<organism evidence="14 15">
    <name type="scientific">Roseateles amylovorans</name>
    <dbReference type="NCBI Taxonomy" id="2978473"/>
    <lineage>
        <taxon>Bacteria</taxon>
        <taxon>Pseudomonadati</taxon>
        <taxon>Pseudomonadota</taxon>
        <taxon>Betaproteobacteria</taxon>
        <taxon>Burkholderiales</taxon>
        <taxon>Sphaerotilaceae</taxon>
        <taxon>Roseateles</taxon>
    </lineage>
</organism>
<dbReference type="PANTHER" id="PTHR43545:SF6">
    <property type="entry name" value="FORMATE DEHYDROGENASE, NITRATE-INDUCIBLE, IRON-SULFUR SUBUNIT"/>
    <property type="match status" value="1"/>
</dbReference>
<dbReference type="Pfam" id="PF09163">
    <property type="entry name" value="Form-deh_trans"/>
    <property type="match status" value="1"/>
</dbReference>
<dbReference type="RefSeq" id="WP_261759720.1">
    <property type="nucleotide sequence ID" value="NZ_CP104562.2"/>
</dbReference>
<feature type="domain" description="4Fe-4S ferredoxin-type" evidence="13">
    <location>
        <begin position="91"/>
        <end position="123"/>
    </location>
</feature>
<evidence type="ECO:0000256" key="12">
    <source>
        <dbReference type="SAM" id="MobiDB-lite"/>
    </source>
</evidence>
<gene>
    <name evidence="14" type="primary">fdxH</name>
    <name evidence="14" type="ORF">N4261_08495</name>
</gene>
<evidence type="ECO:0000313" key="14">
    <source>
        <dbReference type="EMBL" id="UXH79902.1"/>
    </source>
</evidence>
<evidence type="ECO:0000256" key="7">
    <source>
        <dbReference type="ARBA" id="ARBA00022737"/>
    </source>
</evidence>
<reference evidence="14" key="1">
    <citation type="submission" date="2022-10" db="EMBL/GenBank/DDBJ databases">
        <title>Characterization and whole genome sequencing of a new Roseateles species, isolated from fresh water.</title>
        <authorList>
            <person name="Guliayeva D.Y."/>
            <person name="Akhremchuk A.E."/>
            <person name="Sikolenko M.A."/>
            <person name="Valentovich L.N."/>
            <person name="Sidarenka A.V."/>
        </authorList>
    </citation>
    <scope>NUCLEOTIDE SEQUENCE</scope>
    <source>
        <strain evidence="14">BIM B-1768</strain>
    </source>
</reference>
<dbReference type="Proteomes" id="UP001064933">
    <property type="component" value="Chromosome"/>
</dbReference>
<proteinExistence type="predicted"/>
<evidence type="ECO:0000256" key="2">
    <source>
        <dbReference type="ARBA" id="ARBA00022448"/>
    </source>
</evidence>
<dbReference type="NCBIfam" id="TIGR01582">
    <property type="entry name" value="FDH-beta"/>
    <property type="match status" value="1"/>
</dbReference>
<evidence type="ECO:0000256" key="1">
    <source>
        <dbReference type="ARBA" id="ARBA00004236"/>
    </source>
</evidence>
<keyword evidence="8" id="KW-0249">Electron transport</keyword>
<feature type="domain" description="4Fe-4S ferredoxin-type" evidence="13">
    <location>
        <begin position="124"/>
        <end position="153"/>
    </location>
</feature>
<dbReference type="PANTHER" id="PTHR43545">
    <property type="entry name" value="FORMATE DEHYDROGENASE, NITRATE-INDUCIBLE, IRON-SULFUR SUBUNIT"/>
    <property type="match status" value="1"/>
</dbReference>
<dbReference type="Gene3D" id="3.30.70.20">
    <property type="match status" value="2"/>
</dbReference>
<evidence type="ECO:0000256" key="5">
    <source>
        <dbReference type="ARBA" id="ARBA00022692"/>
    </source>
</evidence>
<dbReference type="Pfam" id="PF13247">
    <property type="entry name" value="Fer4_11"/>
    <property type="match status" value="1"/>
</dbReference>
<sequence>MSSLQSLDIAKRSATTTPSPDARRHTVEVAKLIDVSSCIGCKACQVACMQWNDLRDEVGENHGTYDNPRDLTPQSWTVMRFSEVEVVENKLEWLIRKDGCMHCEDPGCLKSCPSPGAIVKYQNGIVDFISEHCVGCGNCVTGCPFDVPRISKADNKAYKCSLCSDRVGVGLEPACVKACPTGAIRFGSKEDMHEFAAERIVDLKERGYDNAGVYDPQGVGGTHVMYVLQHADQPELYHGLKKDPKISPLVSLWKGAAKPLAVAAMVGAAVAGFFHYMKVGPLTSGHDEPDDEEELADERARQAGRDGVAPTRSPHSPPDGGL</sequence>
<evidence type="ECO:0000256" key="4">
    <source>
        <dbReference type="ARBA" id="ARBA00022485"/>
    </source>
</evidence>
<dbReference type="GO" id="GO:0008863">
    <property type="term" value="F:formate dehydrogenase (NAD+) activity"/>
    <property type="evidence" value="ECO:0007669"/>
    <property type="project" value="UniProtKB-EC"/>
</dbReference>
<dbReference type="InterPro" id="IPR038384">
    <property type="entry name" value="Formate_DH_C_sf"/>
</dbReference>
<dbReference type="InterPro" id="IPR006470">
    <property type="entry name" value="Formate_DH_bsu_Proteobacteria"/>
</dbReference>
<feature type="domain" description="4Fe-4S ferredoxin-type" evidence="13">
    <location>
        <begin position="29"/>
        <end position="57"/>
    </location>
</feature>
<dbReference type="InterPro" id="IPR014603">
    <property type="entry name" value="Formate_DH_Fe-S_su"/>
</dbReference>
<keyword evidence="2" id="KW-0813">Transport</keyword>
<dbReference type="PIRSF" id="PIRSF036298">
    <property type="entry name" value="FDH_4Fe4S"/>
    <property type="match status" value="1"/>
</dbReference>
<dbReference type="InterPro" id="IPR015246">
    <property type="entry name" value="Formate_DH_TM"/>
</dbReference>
<evidence type="ECO:0000256" key="6">
    <source>
        <dbReference type="ARBA" id="ARBA00022723"/>
    </source>
</evidence>
<accession>A0ABY6B4D3</accession>
<feature type="region of interest" description="Disordered" evidence="12">
    <location>
        <begin position="284"/>
        <end position="322"/>
    </location>
</feature>
<keyword evidence="14" id="KW-0560">Oxidoreductase</keyword>
<comment type="subcellular location">
    <subcellularLocation>
        <location evidence="1">Cell membrane</location>
    </subcellularLocation>
</comment>
<evidence type="ECO:0000259" key="13">
    <source>
        <dbReference type="PROSITE" id="PS51379"/>
    </source>
</evidence>
<dbReference type="PROSITE" id="PS51379">
    <property type="entry name" value="4FE4S_FER_2"/>
    <property type="match status" value="3"/>
</dbReference>
<keyword evidence="11" id="KW-0472">Membrane</keyword>
<evidence type="ECO:0000256" key="10">
    <source>
        <dbReference type="ARBA" id="ARBA00023014"/>
    </source>
</evidence>
<keyword evidence="9" id="KW-0408">Iron</keyword>
<feature type="region of interest" description="Disordered" evidence="12">
    <location>
        <begin position="1"/>
        <end position="22"/>
    </location>
</feature>
<keyword evidence="10" id="KW-0411">Iron-sulfur</keyword>
<evidence type="ECO:0000256" key="9">
    <source>
        <dbReference type="ARBA" id="ARBA00023004"/>
    </source>
</evidence>
<dbReference type="InterPro" id="IPR051555">
    <property type="entry name" value="FDH_Electron_Transfer_Unit"/>
</dbReference>
<keyword evidence="6" id="KW-0479">Metal-binding</keyword>
<dbReference type="SUPFAM" id="SSF54862">
    <property type="entry name" value="4Fe-4S ferredoxins"/>
    <property type="match status" value="1"/>
</dbReference>
<evidence type="ECO:0000256" key="11">
    <source>
        <dbReference type="ARBA" id="ARBA00023136"/>
    </source>
</evidence>
<keyword evidence="5" id="KW-0812">Transmembrane</keyword>
<dbReference type="InterPro" id="IPR017896">
    <property type="entry name" value="4Fe4S_Fe-S-bd"/>
</dbReference>
<keyword evidence="3" id="KW-1003">Cell membrane</keyword>
<keyword evidence="4" id="KW-0004">4Fe-4S</keyword>
<dbReference type="CDD" id="cd10558">
    <property type="entry name" value="FDH-N"/>
    <property type="match status" value="1"/>
</dbReference>
<dbReference type="InterPro" id="IPR017900">
    <property type="entry name" value="4Fe4S_Fe_S_CS"/>
</dbReference>
<keyword evidence="15" id="KW-1185">Reference proteome</keyword>
<dbReference type="EC" id="1.17.1.9" evidence="14"/>
<name>A0ABY6B4D3_9BURK</name>
<protein>
    <submittedName>
        <fullName evidence="14">Formate dehydrogenase subunit beta</fullName>
        <ecNumber evidence="14">1.17.1.9</ecNumber>
    </submittedName>
</protein>
<evidence type="ECO:0000256" key="3">
    <source>
        <dbReference type="ARBA" id="ARBA00022475"/>
    </source>
</evidence>
<evidence type="ECO:0000256" key="8">
    <source>
        <dbReference type="ARBA" id="ARBA00022982"/>
    </source>
</evidence>
<dbReference type="Gene3D" id="1.20.5.480">
    <property type="entry name" value="Single helix bin"/>
    <property type="match status" value="1"/>
</dbReference>
<keyword evidence="7" id="KW-0677">Repeat</keyword>
<dbReference type="PROSITE" id="PS00198">
    <property type="entry name" value="4FE4S_FER_1"/>
    <property type="match status" value="1"/>
</dbReference>
<dbReference type="EMBL" id="CP104562">
    <property type="protein sequence ID" value="UXH79902.1"/>
    <property type="molecule type" value="Genomic_DNA"/>
</dbReference>
<evidence type="ECO:0000313" key="15">
    <source>
        <dbReference type="Proteomes" id="UP001064933"/>
    </source>
</evidence>